<evidence type="ECO:0000256" key="1">
    <source>
        <dbReference type="SAM" id="Phobius"/>
    </source>
</evidence>
<keyword evidence="1" id="KW-0812">Transmembrane</keyword>
<reference evidence="2" key="1">
    <citation type="submission" date="2018-02" db="EMBL/GenBank/DDBJ databases">
        <title>Rhizophora mucronata_Transcriptome.</title>
        <authorList>
            <person name="Meera S.P."/>
            <person name="Sreeshan A."/>
            <person name="Augustine A."/>
        </authorList>
    </citation>
    <scope>NUCLEOTIDE SEQUENCE</scope>
    <source>
        <tissue evidence="2">Leaf</tissue>
    </source>
</reference>
<proteinExistence type="predicted"/>
<name>A0A2P2R2P2_RHIMU</name>
<evidence type="ECO:0000313" key="2">
    <source>
        <dbReference type="EMBL" id="MBX73437.1"/>
    </source>
</evidence>
<organism evidence="2">
    <name type="scientific">Rhizophora mucronata</name>
    <name type="common">Asiatic mangrove</name>
    <dbReference type="NCBI Taxonomy" id="61149"/>
    <lineage>
        <taxon>Eukaryota</taxon>
        <taxon>Viridiplantae</taxon>
        <taxon>Streptophyta</taxon>
        <taxon>Embryophyta</taxon>
        <taxon>Tracheophyta</taxon>
        <taxon>Spermatophyta</taxon>
        <taxon>Magnoliopsida</taxon>
        <taxon>eudicotyledons</taxon>
        <taxon>Gunneridae</taxon>
        <taxon>Pentapetalae</taxon>
        <taxon>rosids</taxon>
        <taxon>fabids</taxon>
        <taxon>Malpighiales</taxon>
        <taxon>Rhizophoraceae</taxon>
        <taxon>Rhizophora</taxon>
    </lineage>
</organism>
<sequence>MLKLKTPGKDHSDLCKNCTLVGFLTYFLVFLLEYCLFPILLVWQIM</sequence>
<feature type="transmembrane region" description="Helical" evidence="1">
    <location>
        <begin position="20"/>
        <end position="43"/>
    </location>
</feature>
<keyword evidence="1" id="KW-0472">Membrane</keyword>
<protein>
    <submittedName>
        <fullName evidence="2">Uncharacterized protein</fullName>
    </submittedName>
</protein>
<dbReference type="EMBL" id="GGEC01092953">
    <property type="protein sequence ID" value="MBX73437.1"/>
    <property type="molecule type" value="Transcribed_RNA"/>
</dbReference>
<keyword evidence="1" id="KW-1133">Transmembrane helix</keyword>
<dbReference type="AlphaFoldDB" id="A0A2P2R2P2"/>
<accession>A0A2P2R2P2</accession>